<organism evidence="1 2">
    <name type="scientific">Pseudomonas neuropathica</name>
    <dbReference type="NCBI Taxonomy" id="2730425"/>
    <lineage>
        <taxon>Bacteria</taxon>
        <taxon>Pseudomonadati</taxon>
        <taxon>Pseudomonadota</taxon>
        <taxon>Gammaproteobacteria</taxon>
        <taxon>Pseudomonadales</taxon>
        <taxon>Pseudomonadaceae</taxon>
        <taxon>Pseudomonas</taxon>
    </lineage>
</organism>
<comment type="caution">
    <text evidence="1">The sequence shown here is derived from an EMBL/GenBank/DDBJ whole genome shotgun (WGS) entry which is preliminary data.</text>
</comment>
<sequence length="72" mass="7345">MISNTIKVALIASALLLSACSGTSTHSCYSEDCQPSAGFTPSHSNNPGKLNFQGSALGSSFSEYSSGLLQGD</sequence>
<accession>A0ACC7MNL1</accession>
<name>A0ACC7MNL1_9PSED</name>
<keyword evidence="2" id="KW-1185">Reference proteome</keyword>
<gene>
    <name evidence="1" type="ORF">ACJEBM_05600</name>
</gene>
<proteinExistence type="predicted"/>
<protein>
    <submittedName>
        <fullName evidence="1">Uncharacterized protein</fullName>
    </submittedName>
</protein>
<reference evidence="1" key="1">
    <citation type="submission" date="2024-11" db="EMBL/GenBank/DDBJ databases">
        <authorList>
            <person name="Lucas J.A."/>
        </authorList>
    </citation>
    <scope>NUCLEOTIDE SEQUENCE</scope>
    <source>
        <strain evidence="1">Z 8.8</strain>
    </source>
</reference>
<dbReference type="EMBL" id="JBJHQE010000006">
    <property type="protein sequence ID" value="MFK9080151.1"/>
    <property type="molecule type" value="Genomic_DNA"/>
</dbReference>
<evidence type="ECO:0000313" key="1">
    <source>
        <dbReference type="EMBL" id="MFK9080151.1"/>
    </source>
</evidence>
<evidence type="ECO:0000313" key="2">
    <source>
        <dbReference type="Proteomes" id="UP001622950"/>
    </source>
</evidence>
<dbReference type="Proteomes" id="UP001622950">
    <property type="component" value="Unassembled WGS sequence"/>
</dbReference>